<evidence type="ECO:0000313" key="3">
    <source>
        <dbReference type="Proteomes" id="UP000663792"/>
    </source>
</evidence>
<sequence length="163" mass="18031">MRRSVGAQVARLNPKQAVARNAKAANDRRVSLRPAPDCMTYLTALLPVVQGVAVFAALRRHADTVFADGDERGRGQVMADELVARIHRRGRSHQQPGHDRPHPARPRRRARGARRPRPDPRQPRAAPGPRGPQVRSGVHPATVPGPRRQPHPRRPETPPPRAS</sequence>
<feature type="region of interest" description="Disordered" evidence="1">
    <location>
        <begin position="86"/>
        <end position="163"/>
    </location>
</feature>
<dbReference type="EMBL" id="JAERWK010000020">
    <property type="protein sequence ID" value="MBM9468637.1"/>
    <property type="molecule type" value="Genomic_DNA"/>
</dbReference>
<evidence type="ECO:0000256" key="1">
    <source>
        <dbReference type="SAM" id="MobiDB-lite"/>
    </source>
</evidence>
<gene>
    <name evidence="2" type="ORF">JL106_15245</name>
</gene>
<dbReference type="AlphaFoldDB" id="A0A938YHW2"/>
<proteinExistence type="predicted"/>
<dbReference type="Proteomes" id="UP000663792">
    <property type="component" value="Unassembled WGS sequence"/>
</dbReference>
<evidence type="ECO:0000313" key="2">
    <source>
        <dbReference type="EMBL" id="MBM9468637.1"/>
    </source>
</evidence>
<feature type="compositionally biased region" description="Basic residues" evidence="1">
    <location>
        <begin position="103"/>
        <end position="115"/>
    </location>
</feature>
<reference evidence="2" key="1">
    <citation type="submission" date="2021-01" db="EMBL/GenBank/DDBJ databases">
        <title>YIM 132084 draft genome.</title>
        <authorList>
            <person name="An D."/>
        </authorList>
    </citation>
    <scope>NUCLEOTIDE SEQUENCE</scope>
    <source>
        <strain evidence="2">YIM 132084</strain>
    </source>
</reference>
<accession>A0A938YHW2</accession>
<keyword evidence="3" id="KW-1185">Reference proteome</keyword>
<feature type="compositionally biased region" description="Low complexity" evidence="1">
    <location>
        <begin position="123"/>
        <end position="133"/>
    </location>
</feature>
<organism evidence="2 3">
    <name type="scientific">Nakamurella leprariae</name>
    <dbReference type="NCBI Taxonomy" id="2803911"/>
    <lineage>
        <taxon>Bacteria</taxon>
        <taxon>Bacillati</taxon>
        <taxon>Actinomycetota</taxon>
        <taxon>Actinomycetes</taxon>
        <taxon>Nakamurellales</taxon>
        <taxon>Nakamurellaceae</taxon>
        <taxon>Nakamurella</taxon>
    </lineage>
</organism>
<comment type="caution">
    <text evidence="2">The sequence shown here is derived from an EMBL/GenBank/DDBJ whole genome shotgun (WGS) entry which is preliminary data.</text>
</comment>
<protein>
    <submittedName>
        <fullName evidence="2">DUF222 domain-containing protein</fullName>
    </submittedName>
</protein>
<name>A0A938YHW2_9ACTN</name>